<dbReference type="InterPro" id="IPR036056">
    <property type="entry name" value="Fibrinogen-like_C"/>
</dbReference>
<feature type="chain" id="PRO_5033830184" evidence="4">
    <location>
        <begin position="26"/>
        <end position="314"/>
    </location>
</feature>
<dbReference type="EMBL" id="HAHM01000061">
    <property type="protein sequence ID" value="SNX33360.1"/>
    <property type="molecule type" value="Transcribed_RNA"/>
</dbReference>
<reference evidence="7" key="1">
    <citation type="submission" date="2017-05" db="EMBL/GenBank/DDBJ databases">
        <authorList>
            <person name="QRISCLOUD D."/>
        </authorList>
    </citation>
    <scope>NUCLEOTIDE SEQUENCE</scope>
</reference>
<dbReference type="InterPro" id="IPR020837">
    <property type="entry name" value="Fibrinogen_CS"/>
</dbReference>
<dbReference type="AlphaFoldDB" id="A0A4Q8K6A3"/>
<dbReference type="SMART" id="SM00186">
    <property type="entry name" value="FBG"/>
    <property type="match status" value="1"/>
</dbReference>
<dbReference type="GO" id="GO:0005615">
    <property type="term" value="C:extracellular space"/>
    <property type="evidence" value="ECO:0007669"/>
    <property type="project" value="TreeGrafter"/>
</dbReference>
<comment type="function">
    <text evidence="3">Lectin involved in innate immunity. Agglutinates all types of human erythrocytes, Gram-positive and Gram-negative bacteria. Has a stronger agglutinating activity towards Gram-negative bacteria than towards Gram-positive bacteria. Specifically recognizes acetyl group-containing substances on agglutinated cells. The hemagglutinating activity was inhibited by EDTA, acetyl group-containing mono- and disaccharides, N-acetyl derivatives of amino acids, other acetyl group-containing substances, propionamide and benzamide. Enhances the antimicrobial activity of big defensin against Gram-positive bacteria but not against Gram-negative bacteria.</text>
</comment>
<dbReference type="InterPro" id="IPR014716">
    <property type="entry name" value="Fibrinogen_a/b/g_C_1"/>
</dbReference>
<feature type="signal peptide" evidence="4">
    <location>
        <begin position="1"/>
        <end position="25"/>
    </location>
</feature>
<protein>
    <submittedName>
        <fullName evidence="7">U16-Liphistoxin-Lth1b_1</fullName>
    </submittedName>
    <submittedName>
        <fullName evidence="6">U9-Liphistoxin-Lth1a_1</fullName>
    </submittedName>
</protein>
<name>A0A4Q8K6A3_9ARAC</name>
<dbReference type="EMBL" id="HAHN01000237">
    <property type="protein sequence ID" value="SNX34882.1"/>
    <property type="molecule type" value="Transcribed_RNA"/>
</dbReference>
<dbReference type="FunFam" id="3.90.215.10:FF:000001">
    <property type="entry name" value="Tenascin isoform 1"/>
    <property type="match status" value="1"/>
</dbReference>
<reference evidence="7" key="2">
    <citation type="submission" date="2019-05" db="EMBL/GenBank/DDBJ databases">
        <title>Unravelling the molecular evolution of spider venoms.</title>
        <authorList>
            <person name="Pineda S."/>
        </authorList>
    </citation>
    <scope>NUCLEOTIDE SEQUENCE</scope>
</reference>
<accession>A0A4Q8K6A3</accession>
<evidence type="ECO:0000256" key="2">
    <source>
        <dbReference type="ARBA" id="ARBA00023157"/>
    </source>
</evidence>
<evidence type="ECO:0000313" key="6">
    <source>
        <dbReference type="EMBL" id="SNX33360.1"/>
    </source>
</evidence>
<dbReference type="CDD" id="cd00087">
    <property type="entry name" value="FReD"/>
    <property type="match status" value="1"/>
</dbReference>
<evidence type="ECO:0000256" key="1">
    <source>
        <dbReference type="ARBA" id="ARBA00022837"/>
    </source>
</evidence>
<dbReference type="InterPro" id="IPR002181">
    <property type="entry name" value="Fibrinogen_a/b/g_C_dom"/>
</dbReference>
<sequence length="314" mass="36170">MAKEILPKIFLGVFLWFFVTERTSAENAQGISFSPCQATKLKMMLESAMLFLNGAQNFTETILVDEDKGDEMSICRHPMDCEDILHCGKKTSGIYRIWPINRIIEGSVSVYCDMETDGGGWTVFQRRGDFGQAKDFFYKNWEAYKKGFGTLEEDFWLGNDLLFAISNQRLYSLRIDLEDFEGEEKYAFYDSFWIDGEKCNYPLYINTFNGTAGDSLSYHNGSQFTTKDQDNDVYRFANCAHHHKGGWWYKSCQHANLNGLYENGTDPSTGSSDQAVNWFSWKGYDTLAFTEMKIRAYGSSYTVIEDECKNKLRN</sequence>
<dbReference type="GO" id="GO:0098609">
    <property type="term" value="P:cell-cell adhesion"/>
    <property type="evidence" value="ECO:0007669"/>
    <property type="project" value="UniProtKB-ARBA"/>
</dbReference>
<dbReference type="PANTHER" id="PTHR19143:SF458">
    <property type="entry name" value="FIBRINOGEN C-TERMINAL DOMAIN-CONTAINING PROTEIN-RELATED"/>
    <property type="match status" value="1"/>
</dbReference>
<keyword evidence="4" id="KW-0732">Signal</keyword>
<dbReference type="EMBL" id="HAHN01000238">
    <property type="protein sequence ID" value="SNX34890.1"/>
    <property type="molecule type" value="Transcribed_RNA"/>
</dbReference>
<evidence type="ECO:0000256" key="3">
    <source>
        <dbReference type="ARBA" id="ARBA00053344"/>
    </source>
</evidence>
<dbReference type="Pfam" id="PF00147">
    <property type="entry name" value="Fibrinogen_C"/>
    <property type="match status" value="1"/>
</dbReference>
<dbReference type="SUPFAM" id="SSF56496">
    <property type="entry name" value="Fibrinogen C-terminal domain-like"/>
    <property type="match status" value="1"/>
</dbReference>
<evidence type="ECO:0000259" key="5">
    <source>
        <dbReference type="PROSITE" id="PS51406"/>
    </source>
</evidence>
<organism evidence="7">
    <name type="scientific">Liphistius thaleban</name>
    <dbReference type="NCBI Taxonomy" id="1905330"/>
    <lineage>
        <taxon>Eukaryota</taxon>
        <taxon>Metazoa</taxon>
        <taxon>Ecdysozoa</taxon>
        <taxon>Arthropoda</taxon>
        <taxon>Chelicerata</taxon>
        <taxon>Arachnida</taxon>
        <taxon>Araneae</taxon>
        <taxon>Mesothelae</taxon>
        <taxon>Liphistiidae</taxon>
        <taxon>Liphistius</taxon>
    </lineage>
</organism>
<evidence type="ECO:0000313" key="7">
    <source>
        <dbReference type="EMBL" id="SNX34882.1"/>
    </source>
</evidence>
<proteinExistence type="predicted"/>
<dbReference type="PANTHER" id="PTHR19143">
    <property type="entry name" value="FIBRINOGEN/TENASCIN/ANGIOPOEITIN"/>
    <property type="match status" value="1"/>
</dbReference>
<keyword evidence="1" id="KW-0106">Calcium</keyword>
<evidence type="ECO:0000256" key="4">
    <source>
        <dbReference type="SAM" id="SignalP"/>
    </source>
</evidence>
<dbReference type="NCBIfam" id="NF040941">
    <property type="entry name" value="GGGWT_bact"/>
    <property type="match status" value="1"/>
</dbReference>
<keyword evidence="2" id="KW-1015">Disulfide bond</keyword>
<dbReference type="PROSITE" id="PS51406">
    <property type="entry name" value="FIBRINOGEN_C_2"/>
    <property type="match status" value="1"/>
</dbReference>
<dbReference type="InterPro" id="IPR050373">
    <property type="entry name" value="Fibrinogen_C-term_domain"/>
</dbReference>
<dbReference type="Gene3D" id="3.90.215.10">
    <property type="entry name" value="Gamma Fibrinogen, chain A, domain 1"/>
    <property type="match status" value="1"/>
</dbReference>
<dbReference type="GO" id="GO:0030246">
    <property type="term" value="F:carbohydrate binding"/>
    <property type="evidence" value="ECO:0007669"/>
    <property type="project" value="UniProtKB-ARBA"/>
</dbReference>
<feature type="domain" description="Fibrinogen C-terminal" evidence="5">
    <location>
        <begin position="72"/>
        <end position="298"/>
    </location>
</feature>
<dbReference type="PROSITE" id="PS00514">
    <property type="entry name" value="FIBRINOGEN_C_1"/>
    <property type="match status" value="1"/>
</dbReference>